<dbReference type="AlphaFoldDB" id="A0A182TQ36"/>
<accession>A0A182TQ36</accession>
<reference evidence="2" key="1">
    <citation type="submission" date="2014-01" db="EMBL/GenBank/DDBJ databases">
        <title>The Genome Sequence of Anopheles melas CM1001059_A (V2).</title>
        <authorList>
            <consortium name="The Broad Institute Genomics Platform"/>
            <person name="Neafsey D.E."/>
            <person name="Besansky N."/>
            <person name="Howell P."/>
            <person name="Walton C."/>
            <person name="Young S.K."/>
            <person name="Zeng Q."/>
            <person name="Gargeya S."/>
            <person name="Fitzgerald M."/>
            <person name="Haas B."/>
            <person name="Abouelleil A."/>
            <person name="Allen A.W."/>
            <person name="Alvarado L."/>
            <person name="Arachchi H.M."/>
            <person name="Berlin A.M."/>
            <person name="Chapman S.B."/>
            <person name="Gainer-Dewar J."/>
            <person name="Goldberg J."/>
            <person name="Griggs A."/>
            <person name="Gujja S."/>
            <person name="Hansen M."/>
            <person name="Howarth C."/>
            <person name="Imamovic A."/>
            <person name="Ireland A."/>
            <person name="Larimer J."/>
            <person name="McCowan C."/>
            <person name="Murphy C."/>
            <person name="Pearson M."/>
            <person name="Poon T.W."/>
            <person name="Priest M."/>
            <person name="Roberts A."/>
            <person name="Saif S."/>
            <person name="Shea T."/>
            <person name="Sisk P."/>
            <person name="Sykes S."/>
            <person name="Wortman J."/>
            <person name="Nusbaum C."/>
            <person name="Birren B."/>
        </authorList>
    </citation>
    <scope>NUCLEOTIDE SEQUENCE [LARGE SCALE GENOMIC DNA]</scope>
    <source>
        <strain evidence="2">CM1001059</strain>
    </source>
</reference>
<sequence>MKVREIWSGFFSSASLNLIVPRFRLYLGSNFFFTRSSLLLDPATAMSPCLSTARWWPVLFFTPAYELVRPLSPPALWGTVSASAAEMVTGGADWVLSSVVLPAVPCVHGPATANGGAWNIVASYVGPNRCDWPPVVAGSLAGVGCVIDTGRTATVVEVAVAQFQHFTRSLGRFSLPREAALERCFWVVRVGAASRGRCFSAGTAASAVTIFDSDSSGAVARTGSGAFLIDAIGRQSSSAASGKSVCMVASTLSSSRRSRSRMTAFSKCL</sequence>
<name>A0A182TQ36_9DIPT</name>
<dbReference type="Proteomes" id="UP000075902">
    <property type="component" value="Unassembled WGS sequence"/>
</dbReference>
<organism evidence="1 2">
    <name type="scientific">Anopheles melas</name>
    <dbReference type="NCBI Taxonomy" id="34690"/>
    <lineage>
        <taxon>Eukaryota</taxon>
        <taxon>Metazoa</taxon>
        <taxon>Ecdysozoa</taxon>
        <taxon>Arthropoda</taxon>
        <taxon>Hexapoda</taxon>
        <taxon>Insecta</taxon>
        <taxon>Pterygota</taxon>
        <taxon>Neoptera</taxon>
        <taxon>Endopterygota</taxon>
        <taxon>Diptera</taxon>
        <taxon>Nematocera</taxon>
        <taxon>Culicoidea</taxon>
        <taxon>Culicidae</taxon>
        <taxon>Anophelinae</taxon>
        <taxon>Anopheles</taxon>
    </lineage>
</organism>
<dbReference type="EnsemblMetazoa" id="AMEC006325-RA">
    <property type="protein sequence ID" value="AMEC006325-PA"/>
    <property type="gene ID" value="AMEC006325"/>
</dbReference>
<evidence type="ECO:0000313" key="2">
    <source>
        <dbReference type="Proteomes" id="UP000075902"/>
    </source>
</evidence>
<reference evidence="1" key="2">
    <citation type="submission" date="2020-05" db="UniProtKB">
        <authorList>
            <consortium name="EnsemblMetazoa"/>
        </authorList>
    </citation>
    <scope>IDENTIFICATION</scope>
    <source>
        <strain evidence="1">CM1001059</strain>
    </source>
</reference>
<protein>
    <submittedName>
        <fullName evidence="1">Uncharacterized protein</fullName>
    </submittedName>
</protein>
<dbReference type="VEuPathDB" id="VectorBase:AMEC006325"/>
<proteinExistence type="predicted"/>
<keyword evidence="2" id="KW-1185">Reference proteome</keyword>
<evidence type="ECO:0000313" key="1">
    <source>
        <dbReference type="EnsemblMetazoa" id="AMEC006325-PA"/>
    </source>
</evidence>